<organism evidence="3 4">
    <name type="scientific">Patella caerulea</name>
    <name type="common">Rayed Mediterranean limpet</name>
    <dbReference type="NCBI Taxonomy" id="87958"/>
    <lineage>
        <taxon>Eukaryota</taxon>
        <taxon>Metazoa</taxon>
        <taxon>Spiralia</taxon>
        <taxon>Lophotrochozoa</taxon>
        <taxon>Mollusca</taxon>
        <taxon>Gastropoda</taxon>
        <taxon>Patellogastropoda</taxon>
        <taxon>Patelloidea</taxon>
        <taxon>Patellidae</taxon>
        <taxon>Patella</taxon>
    </lineage>
</organism>
<feature type="compositionally biased region" description="Low complexity" evidence="1">
    <location>
        <begin position="312"/>
        <end position="328"/>
    </location>
</feature>
<protein>
    <recommendedName>
        <fullName evidence="2">C2H2-type domain-containing protein</fullName>
    </recommendedName>
</protein>
<feature type="domain" description="C2H2-type" evidence="2">
    <location>
        <begin position="258"/>
        <end position="282"/>
    </location>
</feature>
<sequence>MDWAMKFLPTRFREAQQDWFGKKGISWHVSAAVVKEGDELRIYAFVHLVEKCSQNWQSVFCIAEETVRKVKEVVPGVNRVFFRSDNAGCYHSASLVLAMPSLSRRQGVQVARYDFSEAQAGKDLCDRKIASLKSHIEVYINEGHDVTTAAQMLEACKSYGGVRGCYVAVVARDDSGTEKAKWDGITSFTNFSYEREGVTVWKGYGIGNGPVHKLEKLLGKVDANFETDYTVSTYSTPRVKTGLVRSSRSKESATQFLCTQEGCIKVFKTEKALDRHLSVGRHERVPVMDSKDDSIMRKWGRQVASRTALHESAAPSTSHGGGSSSSSAPIEGVNSGWAARTTAKRRQFSNEIKKYLLEQFMIDVETGRKEDPRGVTKRIKSLYEGRLAKCSTSSFILLQIVRSAKMWSSVFQYDCCDRG</sequence>
<evidence type="ECO:0000313" key="3">
    <source>
        <dbReference type="EMBL" id="KAK6175727.1"/>
    </source>
</evidence>
<accession>A0AAN8JDB3</accession>
<evidence type="ECO:0000256" key="1">
    <source>
        <dbReference type="SAM" id="MobiDB-lite"/>
    </source>
</evidence>
<dbReference type="Proteomes" id="UP001347796">
    <property type="component" value="Unassembled WGS sequence"/>
</dbReference>
<evidence type="ECO:0000313" key="4">
    <source>
        <dbReference type="Proteomes" id="UP001347796"/>
    </source>
</evidence>
<dbReference type="AlphaFoldDB" id="A0AAN8JDB3"/>
<dbReference type="PANTHER" id="PTHR33845">
    <property type="entry name" value="C2H2-TYPE DOMAIN-CONTAINING PROTEIN"/>
    <property type="match status" value="1"/>
</dbReference>
<dbReference type="EMBL" id="JAZGQO010000010">
    <property type="protein sequence ID" value="KAK6175727.1"/>
    <property type="molecule type" value="Genomic_DNA"/>
</dbReference>
<comment type="caution">
    <text evidence="3">The sequence shown here is derived from an EMBL/GenBank/DDBJ whole genome shotgun (WGS) entry which is preliminary data.</text>
</comment>
<name>A0AAN8JDB3_PATCE</name>
<evidence type="ECO:0000259" key="2">
    <source>
        <dbReference type="PROSITE" id="PS00028"/>
    </source>
</evidence>
<dbReference type="InterPro" id="IPR013087">
    <property type="entry name" value="Znf_C2H2_type"/>
</dbReference>
<gene>
    <name evidence="3" type="ORF">SNE40_014120</name>
</gene>
<reference evidence="3 4" key="1">
    <citation type="submission" date="2024-01" db="EMBL/GenBank/DDBJ databases">
        <title>The genome of the rayed Mediterranean limpet Patella caerulea (Linnaeus, 1758).</title>
        <authorList>
            <person name="Anh-Thu Weber A."/>
            <person name="Halstead-Nussloch G."/>
        </authorList>
    </citation>
    <scope>NUCLEOTIDE SEQUENCE [LARGE SCALE GENOMIC DNA]</scope>
    <source>
        <strain evidence="3">AATW-2023a</strain>
        <tissue evidence="3">Whole specimen</tissue>
    </source>
</reference>
<dbReference type="PANTHER" id="PTHR33845:SF1">
    <property type="entry name" value="C2H2-TYPE DOMAIN-CONTAINING PROTEIN"/>
    <property type="match status" value="1"/>
</dbReference>
<feature type="region of interest" description="Disordered" evidence="1">
    <location>
        <begin position="306"/>
        <end position="332"/>
    </location>
</feature>
<proteinExistence type="predicted"/>
<keyword evidence="4" id="KW-1185">Reference proteome</keyword>
<dbReference type="PROSITE" id="PS00028">
    <property type="entry name" value="ZINC_FINGER_C2H2_1"/>
    <property type="match status" value="1"/>
</dbReference>